<evidence type="ECO:0000256" key="2">
    <source>
        <dbReference type="ARBA" id="ARBA00022448"/>
    </source>
</evidence>
<dbReference type="Gene3D" id="1.10.357.30">
    <property type="entry name" value="Exocyst complex subunit Sec15 C-terminal domain, N-terminal subdomain"/>
    <property type="match status" value="1"/>
</dbReference>
<keyword evidence="3" id="KW-0268">Exocytosis</keyword>
<dbReference type="AlphaFoldDB" id="A0A9N9SMQ7"/>
<evidence type="ECO:0000313" key="6">
    <source>
        <dbReference type="EMBL" id="CAG9822873.1"/>
    </source>
</evidence>
<evidence type="ECO:0000259" key="5">
    <source>
        <dbReference type="Pfam" id="PF04091"/>
    </source>
</evidence>
<reference evidence="6" key="1">
    <citation type="submission" date="2022-01" db="EMBL/GenBank/DDBJ databases">
        <authorList>
            <person name="King R."/>
        </authorList>
    </citation>
    <scope>NUCLEOTIDE SEQUENCE</scope>
</reference>
<dbReference type="InterPro" id="IPR046361">
    <property type="entry name" value="EXOC6/Sec15_C"/>
</dbReference>
<dbReference type="GO" id="GO:0090522">
    <property type="term" value="P:vesicle tethering involved in exocytosis"/>
    <property type="evidence" value="ECO:0007669"/>
    <property type="project" value="InterPro"/>
</dbReference>
<accession>A0A9N9SMQ7</accession>
<name>A0A9N9SMQ7_PHACE</name>
<dbReference type="InterPro" id="IPR007225">
    <property type="entry name" value="EXOC6/Sec15"/>
</dbReference>
<dbReference type="Proteomes" id="UP001153737">
    <property type="component" value="Chromosome 6"/>
</dbReference>
<reference evidence="6" key="2">
    <citation type="submission" date="2022-10" db="EMBL/GenBank/DDBJ databases">
        <authorList>
            <consortium name="ENA_rothamsted_submissions"/>
            <consortium name="culmorum"/>
            <person name="King R."/>
        </authorList>
    </citation>
    <scope>NUCLEOTIDE SEQUENCE</scope>
</reference>
<evidence type="ECO:0000256" key="3">
    <source>
        <dbReference type="ARBA" id="ARBA00022483"/>
    </source>
</evidence>
<dbReference type="PANTHER" id="PTHR12702:SF0">
    <property type="entry name" value="EXOCYST COMPLEX COMPONENT 6"/>
    <property type="match status" value="1"/>
</dbReference>
<keyword evidence="4" id="KW-0175">Coiled coil</keyword>
<dbReference type="GO" id="GO:0006886">
    <property type="term" value="P:intracellular protein transport"/>
    <property type="evidence" value="ECO:0007669"/>
    <property type="project" value="InterPro"/>
</dbReference>
<protein>
    <recommendedName>
        <fullName evidence="5">Exocyst complex subunit EXOC6/Sec15 C-terminal domain-containing protein</fullName>
    </recommendedName>
</protein>
<dbReference type="GO" id="GO:0000145">
    <property type="term" value="C:exocyst"/>
    <property type="evidence" value="ECO:0007669"/>
    <property type="project" value="TreeGrafter"/>
</dbReference>
<dbReference type="GO" id="GO:0016020">
    <property type="term" value="C:membrane"/>
    <property type="evidence" value="ECO:0007669"/>
    <property type="project" value="TreeGrafter"/>
</dbReference>
<feature type="domain" description="Exocyst complex subunit EXOC6/Sec15 C-terminal" evidence="5">
    <location>
        <begin position="33"/>
        <end position="180"/>
    </location>
</feature>
<keyword evidence="7" id="KW-1185">Reference proteome</keyword>
<dbReference type="InterPro" id="IPR042045">
    <property type="entry name" value="EXOC6/Sec15_C_dom1"/>
</dbReference>
<comment type="similarity">
    <text evidence="1">Belongs to the SEC15 family.</text>
</comment>
<sequence>MHDNAKRSEDGIKVGDEVLTRNVATSNKLESRFRNNQVEVDEMIRKSTNLLLTRTFNGCLSSTFRSPRVNLTEIVQIIVDTGFLEEAHVFLDQFISNITGEQSRGVSSSIDGQSALFTVSREDAVRKICDKLKQKLDEFLELEDYDWLLVEPKGHASSYIADIIAFLQTTFHSFTNIPRQKLMHLDILRRRNIRVKKSEPVPNV</sequence>
<dbReference type="InterPro" id="IPR042044">
    <property type="entry name" value="EXOC6PINT-1/Sec15/Tip20_C_dom2"/>
</dbReference>
<dbReference type="Gene3D" id="1.20.58.670">
    <property type="entry name" value="Dsl1p vesicle tethering complex, Tip20p subunit, domain D"/>
    <property type="match status" value="1"/>
</dbReference>
<keyword evidence="2" id="KW-0813">Transport</keyword>
<evidence type="ECO:0000256" key="1">
    <source>
        <dbReference type="ARBA" id="ARBA00007944"/>
    </source>
</evidence>
<evidence type="ECO:0000256" key="4">
    <source>
        <dbReference type="ARBA" id="ARBA00023054"/>
    </source>
</evidence>
<dbReference type="OrthoDB" id="10267033at2759"/>
<dbReference type="EMBL" id="OU896712">
    <property type="protein sequence ID" value="CAG9822873.1"/>
    <property type="molecule type" value="Genomic_DNA"/>
</dbReference>
<dbReference type="GO" id="GO:0006893">
    <property type="term" value="P:Golgi to plasma membrane transport"/>
    <property type="evidence" value="ECO:0007669"/>
    <property type="project" value="TreeGrafter"/>
</dbReference>
<dbReference type="PANTHER" id="PTHR12702">
    <property type="entry name" value="SEC15"/>
    <property type="match status" value="1"/>
</dbReference>
<organism evidence="6 7">
    <name type="scientific">Phaedon cochleariae</name>
    <name type="common">Mustard beetle</name>
    <dbReference type="NCBI Taxonomy" id="80249"/>
    <lineage>
        <taxon>Eukaryota</taxon>
        <taxon>Metazoa</taxon>
        <taxon>Ecdysozoa</taxon>
        <taxon>Arthropoda</taxon>
        <taxon>Hexapoda</taxon>
        <taxon>Insecta</taxon>
        <taxon>Pterygota</taxon>
        <taxon>Neoptera</taxon>
        <taxon>Endopterygota</taxon>
        <taxon>Coleoptera</taxon>
        <taxon>Polyphaga</taxon>
        <taxon>Cucujiformia</taxon>
        <taxon>Chrysomeloidea</taxon>
        <taxon>Chrysomelidae</taxon>
        <taxon>Chrysomelinae</taxon>
        <taxon>Chrysomelini</taxon>
        <taxon>Phaedon</taxon>
    </lineage>
</organism>
<evidence type="ECO:0000313" key="7">
    <source>
        <dbReference type="Proteomes" id="UP001153737"/>
    </source>
</evidence>
<dbReference type="Pfam" id="PF04091">
    <property type="entry name" value="Sec15_C"/>
    <property type="match status" value="1"/>
</dbReference>
<gene>
    <name evidence="6" type="ORF">PHAECO_LOCUS10312</name>
</gene>
<proteinExistence type="inferred from homology"/>